<dbReference type="Pfam" id="PF02470">
    <property type="entry name" value="MlaD"/>
    <property type="match status" value="1"/>
</dbReference>
<feature type="region of interest" description="Disordered" evidence="1">
    <location>
        <begin position="287"/>
        <end position="307"/>
    </location>
</feature>
<proteinExistence type="predicted"/>
<dbReference type="PANTHER" id="PTHR36698">
    <property type="entry name" value="BLL5892 PROTEIN"/>
    <property type="match status" value="1"/>
</dbReference>
<keyword evidence="2" id="KW-1133">Transmembrane helix</keyword>
<accession>A0ABS1WE40</accession>
<comment type="caution">
    <text evidence="4">The sequence shown here is derived from an EMBL/GenBank/DDBJ whole genome shotgun (WGS) entry which is preliminary data.</text>
</comment>
<dbReference type="PANTHER" id="PTHR36698:SF2">
    <property type="entry name" value="MCE_MLAD DOMAIN-CONTAINING PROTEIN"/>
    <property type="match status" value="1"/>
</dbReference>
<feature type="domain" description="Mce/MlaD" evidence="3">
    <location>
        <begin position="40"/>
        <end position="116"/>
    </location>
</feature>
<evidence type="ECO:0000256" key="1">
    <source>
        <dbReference type="SAM" id="MobiDB-lite"/>
    </source>
</evidence>
<evidence type="ECO:0000313" key="5">
    <source>
        <dbReference type="Proteomes" id="UP000809910"/>
    </source>
</evidence>
<dbReference type="EMBL" id="JADWVN010000026">
    <property type="protein sequence ID" value="MBL7527620.1"/>
    <property type="molecule type" value="Genomic_DNA"/>
</dbReference>
<dbReference type="RefSeq" id="WP_203108944.1">
    <property type="nucleotide sequence ID" value="NZ_JADOBG010000010.1"/>
</dbReference>
<evidence type="ECO:0000259" key="3">
    <source>
        <dbReference type="Pfam" id="PF02470"/>
    </source>
</evidence>
<protein>
    <submittedName>
        <fullName evidence="4">MCE family protein</fullName>
    </submittedName>
</protein>
<sequence>MESKTNYTIVGLTVLILMAALLSTALWLSVGFNQKVYLFYTVYLRESVSGLSEESPVKYNGVQVGFVKKIKLNKNDPRQVELTLSIEKGIPITTSTSATLISQGITGVTFIGLSAGSSDLTPIQKMPGEPYPVIPAKPSLFNQLDTILKEVSENVSKVSDQAQRIFNEENAAYIRNTLSNIDKFSEVMASNSKNIDSSLKSADVFLANMAKVSNDFPKILKELKVGVKKFNTMADDISNAGKSVSKTMDAGKITVDKISQQTLPPAVLLLRRLNTISANLEKVSNEMRQNPSVVLRGTKPPKPGPGE</sequence>
<evidence type="ECO:0000256" key="2">
    <source>
        <dbReference type="SAM" id="Phobius"/>
    </source>
</evidence>
<evidence type="ECO:0000313" key="4">
    <source>
        <dbReference type="EMBL" id="MBL7527620.1"/>
    </source>
</evidence>
<reference evidence="4 5" key="1">
    <citation type="submission" date="2020-12" db="EMBL/GenBank/DDBJ databases">
        <title>WGS of Legionella: environmental sample.</title>
        <authorList>
            <person name="Cristino S."/>
            <person name="Girolamini L."/>
            <person name="Salaris S."/>
            <person name="Pascale M.R."/>
            <person name="Mazzotta M."/>
            <person name="Orsini M."/>
            <person name="Grottola A."/>
        </authorList>
    </citation>
    <scope>NUCLEOTIDE SEQUENCE [LARGE SCALE GENOMIC DNA]</scope>
    <source>
        <strain evidence="4 5">30cs62</strain>
    </source>
</reference>
<gene>
    <name evidence="4" type="ORF">I5282_13725</name>
</gene>
<dbReference type="InterPro" id="IPR003399">
    <property type="entry name" value="Mce/MlaD"/>
</dbReference>
<dbReference type="Proteomes" id="UP000809910">
    <property type="component" value="Unassembled WGS sequence"/>
</dbReference>
<organism evidence="4 5">
    <name type="scientific">Legionella bononiensis</name>
    <dbReference type="NCBI Taxonomy" id="2793102"/>
    <lineage>
        <taxon>Bacteria</taxon>
        <taxon>Pseudomonadati</taxon>
        <taxon>Pseudomonadota</taxon>
        <taxon>Gammaproteobacteria</taxon>
        <taxon>Legionellales</taxon>
        <taxon>Legionellaceae</taxon>
        <taxon>Legionella</taxon>
    </lineage>
</organism>
<keyword evidence="2" id="KW-0472">Membrane</keyword>
<feature type="transmembrane region" description="Helical" evidence="2">
    <location>
        <begin position="7"/>
        <end position="28"/>
    </location>
</feature>
<keyword evidence="2" id="KW-0812">Transmembrane</keyword>
<keyword evidence="5" id="KW-1185">Reference proteome</keyword>
<name>A0ABS1WE40_9GAMM</name>